<dbReference type="AlphaFoldDB" id="A0A428QLP8"/>
<keyword evidence="3" id="KW-1185">Reference proteome</keyword>
<gene>
    <name evidence="2" type="ORF">CEP51_012855</name>
</gene>
<dbReference type="PANTHER" id="PTHR24148">
    <property type="entry name" value="ANKYRIN REPEAT DOMAIN-CONTAINING PROTEIN 39 HOMOLOG-RELATED"/>
    <property type="match status" value="1"/>
</dbReference>
<sequence length="154" mass="17345">MADELGLGLVWSNHATVIEKAIYIHLVSTIFQLATQVVAWLVPENQSRNGEVVIENLKSVTSFARESESTFLDSMRPKNDSRGSDIDTWTDLDAFLDRPWFKRVWIVQELVLPTKVTVVCGRSAIDWDGFFEVIQPCERGLNAGGHQLEDALIL</sequence>
<organism evidence="2 3">
    <name type="scientific">Fusarium floridanum</name>
    <dbReference type="NCBI Taxonomy" id="1325733"/>
    <lineage>
        <taxon>Eukaryota</taxon>
        <taxon>Fungi</taxon>
        <taxon>Dikarya</taxon>
        <taxon>Ascomycota</taxon>
        <taxon>Pezizomycotina</taxon>
        <taxon>Sordariomycetes</taxon>
        <taxon>Hypocreomycetidae</taxon>
        <taxon>Hypocreales</taxon>
        <taxon>Nectriaceae</taxon>
        <taxon>Fusarium</taxon>
        <taxon>Fusarium solani species complex</taxon>
    </lineage>
</organism>
<feature type="domain" description="Heterokaryon incompatibility" evidence="1">
    <location>
        <begin position="19"/>
        <end position="109"/>
    </location>
</feature>
<dbReference type="Proteomes" id="UP000287972">
    <property type="component" value="Unassembled WGS sequence"/>
</dbReference>
<name>A0A428QLP8_9HYPO</name>
<comment type="caution">
    <text evidence="2">The sequence shown here is derived from an EMBL/GenBank/DDBJ whole genome shotgun (WGS) entry which is preliminary data.</text>
</comment>
<reference evidence="2 3" key="1">
    <citation type="submission" date="2017-06" db="EMBL/GenBank/DDBJ databases">
        <title>Comparative genomic analysis of Ambrosia Fusariam Clade fungi.</title>
        <authorList>
            <person name="Stajich J.E."/>
            <person name="Carrillo J."/>
            <person name="Kijimoto T."/>
            <person name="Eskalen A."/>
            <person name="O'Donnell K."/>
            <person name="Kasson M."/>
        </authorList>
    </citation>
    <scope>NUCLEOTIDE SEQUENCE [LARGE SCALE GENOMIC DNA]</scope>
    <source>
        <strain evidence="2 3">NRRL62606</strain>
    </source>
</reference>
<dbReference type="Pfam" id="PF06985">
    <property type="entry name" value="HET"/>
    <property type="match status" value="1"/>
</dbReference>
<proteinExistence type="predicted"/>
<evidence type="ECO:0000313" key="3">
    <source>
        <dbReference type="Proteomes" id="UP000287972"/>
    </source>
</evidence>
<dbReference type="InterPro" id="IPR010730">
    <property type="entry name" value="HET"/>
</dbReference>
<evidence type="ECO:0000313" key="2">
    <source>
        <dbReference type="EMBL" id="RSL66219.1"/>
    </source>
</evidence>
<dbReference type="PANTHER" id="PTHR24148:SF73">
    <property type="entry name" value="HET DOMAIN PROTEIN (AFU_ORTHOLOGUE AFUA_8G01020)"/>
    <property type="match status" value="1"/>
</dbReference>
<dbReference type="EMBL" id="NKCL01000503">
    <property type="protein sequence ID" value="RSL66219.1"/>
    <property type="molecule type" value="Genomic_DNA"/>
</dbReference>
<accession>A0A428QLP8</accession>
<protein>
    <recommendedName>
        <fullName evidence="1">Heterokaryon incompatibility domain-containing protein</fullName>
    </recommendedName>
</protein>
<dbReference type="InterPro" id="IPR052895">
    <property type="entry name" value="HetReg/Transcr_Mod"/>
</dbReference>
<evidence type="ECO:0000259" key="1">
    <source>
        <dbReference type="Pfam" id="PF06985"/>
    </source>
</evidence>